<dbReference type="AlphaFoldDB" id="A0AAW0DXP4"/>
<dbReference type="PANTHER" id="PTHR28013">
    <property type="entry name" value="PROTEIN DCV1-RELATED"/>
    <property type="match status" value="1"/>
</dbReference>
<keyword evidence="3" id="KW-1185">Reference proteome</keyword>
<dbReference type="InterPro" id="IPR051380">
    <property type="entry name" value="pH-response_reg_palI/RIM9"/>
</dbReference>
<protein>
    <submittedName>
        <fullName evidence="2">Actin cortical patch SUR7/pH-response regulator pali</fullName>
    </submittedName>
</protein>
<accession>A0AAW0DXP4</accession>
<evidence type="ECO:0000313" key="2">
    <source>
        <dbReference type="EMBL" id="KAK7055931.1"/>
    </source>
</evidence>
<sequence length="226" mass="23525">MGCDKILGVASIAAASVLLALVAFDVPYFKSIYFLRIDLAGAAASTASSNQTTPFVDLGVLGYCTDLKNGLGLQCSPAKIGYDLGEASKYINGSLPAVLTNSVNVAAAALTKALVLHIVALVVSLIAFVFALLALLGIPFIAECCADCFSGFAGATGLTVFIFDLAFFFIIKKRVNAESGVNSAVMGNAIWLTVVAMLLLFVTPIMFLLGRCCGCATKVAYKPLKS</sequence>
<keyword evidence="1" id="KW-1133">Transmembrane helix</keyword>
<feature type="transmembrane region" description="Helical" evidence="1">
    <location>
        <begin position="152"/>
        <end position="171"/>
    </location>
</feature>
<gene>
    <name evidence="2" type="ORF">R3P38DRAFT_2849657</name>
</gene>
<keyword evidence="1" id="KW-0472">Membrane</keyword>
<feature type="transmembrane region" description="Helical" evidence="1">
    <location>
        <begin position="114"/>
        <end position="140"/>
    </location>
</feature>
<comment type="caution">
    <text evidence="2">The sequence shown here is derived from an EMBL/GenBank/DDBJ whole genome shotgun (WGS) entry which is preliminary data.</text>
</comment>
<dbReference type="Pfam" id="PF06687">
    <property type="entry name" value="SUR7"/>
    <property type="match status" value="1"/>
</dbReference>
<name>A0AAW0DXP4_9AGAR</name>
<proteinExistence type="predicted"/>
<dbReference type="InterPro" id="IPR009571">
    <property type="entry name" value="SUR7/Rim9-like_fungi"/>
</dbReference>
<organism evidence="2 3">
    <name type="scientific">Favolaschia claudopus</name>
    <dbReference type="NCBI Taxonomy" id="2862362"/>
    <lineage>
        <taxon>Eukaryota</taxon>
        <taxon>Fungi</taxon>
        <taxon>Dikarya</taxon>
        <taxon>Basidiomycota</taxon>
        <taxon>Agaricomycotina</taxon>
        <taxon>Agaricomycetes</taxon>
        <taxon>Agaricomycetidae</taxon>
        <taxon>Agaricales</taxon>
        <taxon>Marasmiineae</taxon>
        <taxon>Mycenaceae</taxon>
        <taxon>Favolaschia</taxon>
    </lineage>
</organism>
<feature type="transmembrane region" description="Helical" evidence="1">
    <location>
        <begin position="183"/>
        <end position="209"/>
    </location>
</feature>
<reference evidence="2 3" key="1">
    <citation type="journal article" date="2024" name="J Genomics">
        <title>Draft genome sequencing and assembly of Favolaschia claudopus CIRM-BRFM 2984 isolated from oak limbs.</title>
        <authorList>
            <person name="Navarro D."/>
            <person name="Drula E."/>
            <person name="Chaduli D."/>
            <person name="Cazenave R."/>
            <person name="Ahrendt S."/>
            <person name="Wang J."/>
            <person name="Lipzen A."/>
            <person name="Daum C."/>
            <person name="Barry K."/>
            <person name="Grigoriev I.V."/>
            <person name="Favel A."/>
            <person name="Rosso M.N."/>
            <person name="Martin F."/>
        </authorList>
    </citation>
    <scope>NUCLEOTIDE SEQUENCE [LARGE SCALE GENOMIC DNA]</scope>
    <source>
        <strain evidence="2 3">CIRM-BRFM 2984</strain>
    </source>
</reference>
<feature type="transmembrane region" description="Helical" evidence="1">
    <location>
        <begin position="6"/>
        <end position="26"/>
    </location>
</feature>
<evidence type="ECO:0000313" key="3">
    <source>
        <dbReference type="Proteomes" id="UP001362999"/>
    </source>
</evidence>
<dbReference type="GO" id="GO:0035838">
    <property type="term" value="C:growing cell tip"/>
    <property type="evidence" value="ECO:0007669"/>
    <property type="project" value="TreeGrafter"/>
</dbReference>
<dbReference type="PANTHER" id="PTHR28013:SF4">
    <property type="entry name" value="MARVEL DOMAIN-CONTAINING PROTEIN"/>
    <property type="match status" value="1"/>
</dbReference>
<dbReference type="GO" id="GO:0005886">
    <property type="term" value="C:plasma membrane"/>
    <property type="evidence" value="ECO:0007669"/>
    <property type="project" value="InterPro"/>
</dbReference>
<evidence type="ECO:0000256" key="1">
    <source>
        <dbReference type="SAM" id="Phobius"/>
    </source>
</evidence>
<keyword evidence="1" id="KW-0812">Transmembrane</keyword>
<dbReference type="GO" id="GO:0032153">
    <property type="term" value="C:cell division site"/>
    <property type="evidence" value="ECO:0007669"/>
    <property type="project" value="TreeGrafter"/>
</dbReference>
<dbReference type="EMBL" id="JAWWNJ010000005">
    <property type="protein sequence ID" value="KAK7055931.1"/>
    <property type="molecule type" value="Genomic_DNA"/>
</dbReference>
<dbReference type="Proteomes" id="UP001362999">
    <property type="component" value="Unassembled WGS sequence"/>
</dbReference>